<dbReference type="Pfam" id="PF01694">
    <property type="entry name" value="Rhomboid"/>
    <property type="match status" value="1"/>
</dbReference>
<evidence type="ECO:0000313" key="7">
    <source>
        <dbReference type="EMBL" id="MBA8823100.1"/>
    </source>
</evidence>
<proteinExistence type="predicted"/>
<reference evidence="7 8" key="1">
    <citation type="submission" date="2020-07" db="EMBL/GenBank/DDBJ databases">
        <title>Sequencing the genomes of 1000 actinobacteria strains.</title>
        <authorList>
            <person name="Klenk H.-P."/>
        </authorList>
    </citation>
    <scope>NUCLEOTIDE SEQUENCE [LARGE SCALE GENOMIC DNA]</scope>
    <source>
        <strain evidence="7 8">DSM 45975</strain>
    </source>
</reference>
<keyword evidence="7" id="KW-0645">Protease</keyword>
<keyword evidence="8" id="KW-1185">Reference proteome</keyword>
<evidence type="ECO:0000256" key="5">
    <source>
        <dbReference type="SAM" id="Phobius"/>
    </source>
</evidence>
<feature type="transmembrane region" description="Helical" evidence="5">
    <location>
        <begin position="147"/>
        <end position="165"/>
    </location>
</feature>
<dbReference type="EMBL" id="JACGWZ010000001">
    <property type="protein sequence ID" value="MBA8823100.1"/>
    <property type="molecule type" value="Genomic_DNA"/>
</dbReference>
<dbReference type="InterPro" id="IPR035952">
    <property type="entry name" value="Rhomboid-like_sf"/>
</dbReference>
<evidence type="ECO:0000313" key="8">
    <source>
        <dbReference type="Proteomes" id="UP000569329"/>
    </source>
</evidence>
<dbReference type="InterPro" id="IPR022764">
    <property type="entry name" value="Peptidase_S54_rhomboid_dom"/>
</dbReference>
<keyword evidence="7" id="KW-0378">Hydrolase</keyword>
<gene>
    <name evidence="7" type="ORF">FHX42_000429</name>
</gene>
<feature type="transmembrane region" description="Helical" evidence="5">
    <location>
        <begin position="96"/>
        <end position="115"/>
    </location>
</feature>
<keyword evidence="3 5" id="KW-1133">Transmembrane helix</keyword>
<dbReference type="SUPFAM" id="SSF144091">
    <property type="entry name" value="Rhomboid-like"/>
    <property type="match status" value="1"/>
</dbReference>
<keyword evidence="2 5" id="KW-0812">Transmembrane</keyword>
<dbReference type="Gene3D" id="1.20.1540.10">
    <property type="entry name" value="Rhomboid-like"/>
    <property type="match status" value="1"/>
</dbReference>
<dbReference type="AlphaFoldDB" id="A0A839DQ41"/>
<sequence length="212" mass="22532">MASNQGRRPRVVPAKPLRAAFVVLGFVVVLYLVELIDTYFVPAELESNGIDPRSVGGLDGILWAPLLHGGWDHLLANTVPLLVLGWLALSGGIRQFVAVTAVVWIVGGLGTWLIGADSVHIGASGLAFGWMVFLLVRGFFNRSFAQIAVAVLLFAYWGGMLWGVLPGQPGVSWSGHLFGAVGGLVAAWLVTRANRRSGSRSSRSRSAGTMSP</sequence>
<dbReference type="GO" id="GO:0004252">
    <property type="term" value="F:serine-type endopeptidase activity"/>
    <property type="evidence" value="ECO:0007669"/>
    <property type="project" value="InterPro"/>
</dbReference>
<comment type="subcellular location">
    <subcellularLocation>
        <location evidence="1">Membrane</location>
        <topology evidence="1">Multi-pass membrane protein</topology>
    </subcellularLocation>
</comment>
<evidence type="ECO:0000256" key="2">
    <source>
        <dbReference type="ARBA" id="ARBA00022692"/>
    </source>
</evidence>
<evidence type="ECO:0000256" key="3">
    <source>
        <dbReference type="ARBA" id="ARBA00022989"/>
    </source>
</evidence>
<dbReference type="PANTHER" id="PTHR43066">
    <property type="entry name" value="RHOMBOID-RELATED PROTEIN"/>
    <property type="match status" value="1"/>
</dbReference>
<name>A0A839DQ41_9PSEU</name>
<keyword evidence="4 5" id="KW-0472">Membrane</keyword>
<comment type="caution">
    <text evidence="7">The sequence shown here is derived from an EMBL/GenBank/DDBJ whole genome shotgun (WGS) entry which is preliminary data.</text>
</comment>
<evidence type="ECO:0000256" key="4">
    <source>
        <dbReference type="ARBA" id="ARBA00023136"/>
    </source>
</evidence>
<feature type="transmembrane region" description="Helical" evidence="5">
    <location>
        <begin position="61"/>
        <end position="89"/>
    </location>
</feature>
<dbReference type="GO" id="GO:0016020">
    <property type="term" value="C:membrane"/>
    <property type="evidence" value="ECO:0007669"/>
    <property type="project" value="UniProtKB-SubCell"/>
</dbReference>
<organism evidence="7 8">
    <name type="scientific">Halosaccharopolyspora lacisalsi</name>
    <dbReference type="NCBI Taxonomy" id="1000566"/>
    <lineage>
        <taxon>Bacteria</taxon>
        <taxon>Bacillati</taxon>
        <taxon>Actinomycetota</taxon>
        <taxon>Actinomycetes</taxon>
        <taxon>Pseudonocardiales</taxon>
        <taxon>Pseudonocardiaceae</taxon>
        <taxon>Halosaccharopolyspora</taxon>
    </lineage>
</organism>
<dbReference type="GO" id="GO:0006508">
    <property type="term" value="P:proteolysis"/>
    <property type="evidence" value="ECO:0007669"/>
    <property type="project" value="UniProtKB-KW"/>
</dbReference>
<protein>
    <submittedName>
        <fullName evidence="7">Membrane associated rhomboid family serine protease</fullName>
    </submittedName>
</protein>
<feature type="domain" description="Peptidase S54 rhomboid" evidence="6">
    <location>
        <begin position="62"/>
        <end position="192"/>
    </location>
</feature>
<feature type="transmembrane region" description="Helical" evidence="5">
    <location>
        <begin position="121"/>
        <end position="140"/>
    </location>
</feature>
<dbReference type="RefSeq" id="WP_182543447.1">
    <property type="nucleotide sequence ID" value="NZ_JACGWZ010000001.1"/>
</dbReference>
<feature type="transmembrane region" description="Helical" evidence="5">
    <location>
        <begin position="171"/>
        <end position="190"/>
    </location>
</feature>
<evidence type="ECO:0000259" key="6">
    <source>
        <dbReference type="Pfam" id="PF01694"/>
    </source>
</evidence>
<feature type="transmembrane region" description="Helical" evidence="5">
    <location>
        <begin position="21"/>
        <end position="41"/>
    </location>
</feature>
<accession>A0A839DQ41</accession>
<evidence type="ECO:0000256" key="1">
    <source>
        <dbReference type="ARBA" id="ARBA00004141"/>
    </source>
</evidence>
<dbReference type="Proteomes" id="UP000569329">
    <property type="component" value="Unassembled WGS sequence"/>
</dbReference>